<evidence type="ECO:0000313" key="3">
    <source>
        <dbReference type="Proteomes" id="UP000001554"/>
    </source>
</evidence>
<dbReference type="SMART" id="SM00280">
    <property type="entry name" value="KAZAL"/>
    <property type="match status" value="2"/>
</dbReference>
<dbReference type="PROSITE" id="PS51465">
    <property type="entry name" value="KAZAL_2"/>
    <property type="match status" value="2"/>
</dbReference>
<gene>
    <name evidence="4" type="primary">LOC118404639</name>
</gene>
<keyword evidence="3" id="KW-1185">Reference proteome</keyword>
<evidence type="ECO:0000256" key="1">
    <source>
        <dbReference type="SAM" id="SignalP"/>
    </source>
</evidence>
<feature type="chain" id="PRO_5039889798" evidence="1">
    <location>
        <begin position="19"/>
        <end position="175"/>
    </location>
</feature>
<dbReference type="CDD" id="cd00104">
    <property type="entry name" value="KAZAL_FS"/>
    <property type="match status" value="1"/>
</dbReference>
<name>A0A9J7KI43_BRAFL</name>
<feature type="signal peptide" evidence="1">
    <location>
        <begin position="1"/>
        <end position="18"/>
    </location>
</feature>
<dbReference type="Gene3D" id="3.30.60.30">
    <property type="match status" value="2"/>
</dbReference>
<evidence type="ECO:0000313" key="4">
    <source>
        <dbReference type="RefSeq" id="XP_035659767.1"/>
    </source>
</evidence>
<dbReference type="SUPFAM" id="SSF100895">
    <property type="entry name" value="Kazal-type serine protease inhibitors"/>
    <property type="match status" value="2"/>
</dbReference>
<dbReference type="RefSeq" id="XP_035659767.1">
    <property type="nucleotide sequence ID" value="XM_035803874.1"/>
</dbReference>
<dbReference type="KEGG" id="bfo:118404639"/>
<proteinExistence type="predicted"/>
<dbReference type="Proteomes" id="UP000001554">
    <property type="component" value="Chromosome 17"/>
</dbReference>
<sequence length="175" mass="19114">MAVSLGVLLIFLAAGCQAKSVAKPKRQSLSEEGWYQAGCLNHMGCGVSVDGPFCASNGQTYHNYCAFLTAACIWPFEYPDDPPVVYEHDGRCNSARTHAYHQKRQGTALTDEPWYQAGCLDYVFECHMTGTEGPFCASNGVTYHNPCAFQSAACIWPYEYPNDPPVTVVHNGACA</sequence>
<protein>
    <submittedName>
        <fullName evidence="4">Tomoregulin-1-like</fullName>
    </submittedName>
</protein>
<organism evidence="3 4">
    <name type="scientific">Branchiostoma floridae</name>
    <name type="common">Florida lancelet</name>
    <name type="synonym">Amphioxus</name>
    <dbReference type="NCBI Taxonomy" id="7739"/>
    <lineage>
        <taxon>Eukaryota</taxon>
        <taxon>Metazoa</taxon>
        <taxon>Chordata</taxon>
        <taxon>Cephalochordata</taxon>
        <taxon>Leptocardii</taxon>
        <taxon>Amphioxiformes</taxon>
        <taxon>Branchiostomatidae</taxon>
        <taxon>Branchiostoma</taxon>
    </lineage>
</organism>
<dbReference type="GeneID" id="118404639"/>
<dbReference type="AlphaFoldDB" id="A0A9J7KI43"/>
<evidence type="ECO:0000259" key="2">
    <source>
        <dbReference type="PROSITE" id="PS51465"/>
    </source>
</evidence>
<keyword evidence="1" id="KW-0732">Signal</keyword>
<accession>A0A9J7KI43</accession>
<reference evidence="4" key="2">
    <citation type="submission" date="2025-08" db="UniProtKB">
        <authorList>
            <consortium name="RefSeq"/>
        </authorList>
    </citation>
    <scope>IDENTIFICATION</scope>
    <source>
        <strain evidence="4">S238N-H82</strain>
        <tissue evidence="4">Testes</tissue>
    </source>
</reference>
<feature type="domain" description="Kazal-like" evidence="2">
    <location>
        <begin position="33"/>
        <end position="94"/>
    </location>
</feature>
<reference evidence="3" key="1">
    <citation type="journal article" date="2020" name="Nat. Ecol. Evol.">
        <title>Deeply conserved synteny resolves early events in vertebrate evolution.</title>
        <authorList>
            <person name="Simakov O."/>
            <person name="Marletaz F."/>
            <person name="Yue J.X."/>
            <person name="O'Connell B."/>
            <person name="Jenkins J."/>
            <person name="Brandt A."/>
            <person name="Calef R."/>
            <person name="Tung C.H."/>
            <person name="Huang T.K."/>
            <person name="Schmutz J."/>
            <person name="Satoh N."/>
            <person name="Yu J.K."/>
            <person name="Putnam N.H."/>
            <person name="Green R.E."/>
            <person name="Rokhsar D.S."/>
        </authorList>
    </citation>
    <scope>NUCLEOTIDE SEQUENCE [LARGE SCALE GENOMIC DNA]</scope>
    <source>
        <strain evidence="3">S238N-H82</strain>
    </source>
</reference>
<dbReference type="OMA" id="WYQAGCL"/>
<dbReference type="OrthoDB" id="126772at2759"/>
<dbReference type="InterPro" id="IPR036058">
    <property type="entry name" value="Kazal_dom_sf"/>
</dbReference>
<dbReference type="InterPro" id="IPR002350">
    <property type="entry name" value="Kazal_dom"/>
</dbReference>
<dbReference type="Pfam" id="PF07648">
    <property type="entry name" value="Kazal_2"/>
    <property type="match status" value="2"/>
</dbReference>
<feature type="domain" description="Kazal-like" evidence="2">
    <location>
        <begin position="113"/>
        <end position="175"/>
    </location>
</feature>